<comment type="caution">
    <text evidence="1">The sequence shown here is derived from an EMBL/GenBank/DDBJ whole genome shotgun (WGS) entry which is preliminary data.</text>
</comment>
<reference evidence="1" key="2">
    <citation type="submission" date="2023-05" db="EMBL/GenBank/DDBJ databases">
        <authorList>
            <consortium name="Lawrence Berkeley National Laboratory"/>
            <person name="Steindorff A."/>
            <person name="Hensen N."/>
            <person name="Bonometti L."/>
            <person name="Westerberg I."/>
            <person name="Brannstrom I.O."/>
            <person name="Guillou S."/>
            <person name="Cros-Aarteil S."/>
            <person name="Calhoun S."/>
            <person name="Haridas S."/>
            <person name="Kuo A."/>
            <person name="Mondo S."/>
            <person name="Pangilinan J."/>
            <person name="Riley R."/>
            <person name="Labutti K."/>
            <person name="Andreopoulos B."/>
            <person name="Lipzen A."/>
            <person name="Chen C."/>
            <person name="Yanf M."/>
            <person name="Daum C."/>
            <person name="Ng V."/>
            <person name="Clum A."/>
            <person name="Ohm R."/>
            <person name="Martin F."/>
            <person name="Silar P."/>
            <person name="Natvig D."/>
            <person name="Lalanne C."/>
            <person name="Gautier V."/>
            <person name="Ament-Velasquez S.L."/>
            <person name="Kruys A."/>
            <person name="Hutchinson M.I."/>
            <person name="Powell A.J."/>
            <person name="Barry K."/>
            <person name="Miller A.N."/>
            <person name="Grigoriev I.V."/>
            <person name="Debuchy R."/>
            <person name="Gladieux P."/>
            <person name="Thoren M.H."/>
            <person name="Johannesson H."/>
        </authorList>
    </citation>
    <scope>NUCLEOTIDE SEQUENCE</scope>
    <source>
        <strain evidence="1">CBS 508.74</strain>
    </source>
</reference>
<keyword evidence="2" id="KW-1185">Reference proteome</keyword>
<evidence type="ECO:0000313" key="1">
    <source>
        <dbReference type="EMBL" id="KAK4108579.1"/>
    </source>
</evidence>
<name>A0AAN6QEB1_9PEZI</name>
<accession>A0AAN6QEB1</accession>
<reference evidence="1" key="1">
    <citation type="journal article" date="2023" name="Mol. Phylogenet. Evol.">
        <title>Genome-scale phylogeny and comparative genomics of the fungal order Sordariales.</title>
        <authorList>
            <person name="Hensen N."/>
            <person name="Bonometti L."/>
            <person name="Westerberg I."/>
            <person name="Brannstrom I.O."/>
            <person name="Guillou S."/>
            <person name="Cros-Aarteil S."/>
            <person name="Calhoun S."/>
            <person name="Haridas S."/>
            <person name="Kuo A."/>
            <person name="Mondo S."/>
            <person name="Pangilinan J."/>
            <person name="Riley R."/>
            <person name="LaButti K."/>
            <person name="Andreopoulos B."/>
            <person name="Lipzen A."/>
            <person name="Chen C."/>
            <person name="Yan M."/>
            <person name="Daum C."/>
            <person name="Ng V."/>
            <person name="Clum A."/>
            <person name="Steindorff A."/>
            <person name="Ohm R.A."/>
            <person name="Martin F."/>
            <person name="Silar P."/>
            <person name="Natvig D.O."/>
            <person name="Lalanne C."/>
            <person name="Gautier V."/>
            <person name="Ament-Velasquez S.L."/>
            <person name="Kruys A."/>
            <person name="Hutchinson M.I."/>
            <person name="Powell A.J."/>
            <person name="Barry K."/>
            <person name="Miller A.N."/>
            <person name="Grigoriev I.V."/>
            <person name="Debuchy R."/>
            <person name="Gladieux P."/>
            <person name="Hiltunen Thoren M."/>
            <person name="Johannesson H."/>
        </authorList>
    </citation>
    <scope>NUCLEOTIDE SEQUENCE</scope>
    <source>
        <strain evidence="1">CBS 508.74</strain>
    </source>
</reference>
<dbReference type="Proteomes" id="UP001302812">
    <property type="component" value="Unassembled WGS sequence"/>
</dbReference>
<organism evidence="1 2">
    <name type="scientific">Canariomyces notabilis</name>
    <dbReference type="NCBI Taxonomy" id="2074819"/>
    <lineage>
        <taxon>Eukaryota</taxon>
        <taxon>Fungi</taxon>
        <taxon>Dikarya</taxon>
        <taxon>Ascomycota</taxon>
        <taxon>Pezizomycotina</taxon>
        <taxon>Sordariomycetes</taxon>
        <taxon>Sordariomycetidae</taxon>
        <taxon>Sordariales</taxon>
        <taxon>Chaetomiaceae</taxon>
        <taxon>Canariomyces</taxon>
    </lineage>
</organism>
<protein>
    <submittedName>
        <fullName evidence="1">Uncharacterized protein</fullName>
    </submittedName>
</protein>
<dbReference type="EMBL" id="MU853362">
    <property type="protein sequence ID" value="KAK4108579.1"/>
    <property type="molecule type" value="Genomic_DNA"/>
</dbReference>
<dbReference type="RefSeq" id="XP_064666149.1">
    <property type="nucleotide sequence ID" value="XM_064812223.1"/>
</dbReference>
<proteinExistence type="predicted"/>
<evidence type="ECO:0000313" key="2">
    <source>
        <dbReference type="Proteomes" id="UP001302812"/>
    </source>
</evidence>
<dbReference type="GeneID" id="89936348"/>
<sequence>MITITPTTTSATPISPIGITINPRQYWPDPFPSDVRNTPEQCVEASLTNPSWDIYGPTLTSVNASDGGTIGDVQFQAYHHATGILANCTANNIELDPQAHGPEALSVWHNCSVPNLQFQFLLADFDMRLRGSWVCGNSSRTSLVFAANGSWEPPLVQGCLDEPHAPRGQETLCIMGNSRVAAGLSRPLAINPQLPLRPYTPQEPAQRCVDRSYDPQWRINSLVYRHHGARGKTGAGGGGGAGGSSSYELDLDLTNLSDNGRIRCEATGDVTSGGNNNNNGSAPWVRCLVADASGEGSSSNGSWIEVSIDTEYGMLGVRQDWGCSDGIEGLEPDHYTGLAYAHLNLSCTNPSRSSGTIDSDPDSDYTCTLPAINTPLTFTGYSEQWRIPLMPHTYYTRSCTIRSLTNTTAIQLQDYQLDSIPDDDADGDLTTTGSFTLYNPGPGDTYRLHRMPVVDDGEWHDCVAGEGKRPIPWQLVGCSYLLDRSSHRVGFRVEWYCDDRDPSHAVLFNATVEKQLPGETCETGADRKQSCRLPSGVTEVALSVSSLTWTTSAHPMDRGPTLPWI</sequence>
<gene>
    <name evidence="1" type="ORF">N656DRAFT_717750</name>
</gene>
<dbReference type="AlphaFoldDB" id="A0AAN6QEB1"/>